<feature type="region of interest" description="Disordered" evidence="1">
    <location>
        <begin position="750"/>
        <end position="773"/>
    </location>
</feature>
<feature type="compositionally biased region" description="Basic and acidic residues" evidence="1">
    <location>
        <begin position="1536"/>
        <end position="1548"/>
    </location>
</feature>
<proteinExistence type="predicted"/>
<feature type="region of interest" description="Disordered" evidence="1">
    <location>
        <begin position="1408"/>
        <end position="1589"/>
    </location>
</feature>
<comment type="caution">
    <text evidence="3">The sequence shown here is derived from an EMBL/GenBank/DDBJ whole genome shotgun (WGS) entry which is preliminary data.</text>
</comment>
<dbReference type="Proteomes" id="UP000243975">
    <property type="component" value="Unassembled WGS sequence"/>
</dbReference>
<dbReference type="InterPro" id="IPR003169">
    <property type="entry name" value="GYF"/>
</dbReference>
<evidence type="ECO:0000313" key="3">
    <source>
        <dbReference type="EMBL" id="KVH98383.1"/>
    </source>
</evidence>
<feature type="region of interest" description="Disordered" evidence="1">
    <location>
        <begin position="171"/>
        <end position="245"/>
    </location>
</feature>
<dbReference type="Gramene" id="KVH98383">
    <property type="protein sequence ID" value="KVH98383"/>
    <property type="gene ID" value="Ccrd_023383"/>
</dbReference>
<dbReference type="STRING" id="59895.A0A103XWX2"/>
<feature type="compositionally biased region" description="Polar residues" evidence="1">
    <location>
        <begin position="1220"/>
        <end position="1234"/>
    </location>
</feature>
<feature type="compositionally biased region" description="Polar residues" evidence="1">
    <location>
        <begin position="1294"/>
        <end position="1305"/>
    </location>
</feature>
<name>A0A103XWX2_CYNCS</name>
<protein>
    <submittedName>
        <fullName evidence="3">GYF-like protein</fullName>
    </submittedName>
</protein>
<evidence type="ECO:0000259" key="2">
    <source>
        <dbReference type="PROSITE" id="PS50829"/>
    </source>
</evidence>
<feature type="region of interest" description="Disordered" evidence="1">
    <location>
        <begin position="1083"/>
        <end position="1108"/>
    </location>
</feature>
<feature type="compositionally biased region" description="Low complexity" evidence="1">
    <location>
        <begin position="1574"/>
        <end position="1589"/>
    </location>
</feature>
<dbReference type="Gene3D" id="3.30.1490.40">
    <property type="match status" value="1"/>
</dbReference>
<dbReference type="CDD" id="cd00072">
    <property type="entry name" value="GYF"/>
    <property type="match status" value="1"/>
</dbReference>
<feature type="compositionally biased region" description="Polar residues" evidence="1">
    <location>
        <begin position="627"/>
        <end position="650"/>
    </location>
</feature>
<feature type="compositionally biased region" description="Basic and acidic residues" evidence="1">
    <location>
        <begin position="1481"/>
        <end position="1495"/>
    </location>
</feature>
<feature type="compositionally biased region" description="Polar residues" evidence="1">
    <location>
        <begin position="600"/>
        <end position="612"/>
    </location>
</feature>
<feature type="compositionally biased region" description="Basic and acidic residues" evidence="1">
    <location>
        <begin position="1189"/>
        <end position="1207"/>
    </location>
</feature>
<feature type="compositionally biased region" description="Low complexity" evidence="1">
    <location>
        <begin position="1457"/>
        <end position="1471"/>
    </location>
</feature>
<feature type="region of interest" description="Disordered" evidence="1">
    <location>
        <begin position="277"/>
        <end position="413"/>
    </location>
</feature>
<dbReference type="PROSITE" id="PS50829">
    <property type="entry name" value="GYF"/>
    <property type="match status" value="1"/>
</dbReference>
<accession>A0A103XWX2</accession>
<dbReference type="EMBL" id="LEKV01003800">
    <property type="protein sequence ID" value="KVH98383.1"/>
    <property type="molecule type" value="Genomic_DNA"/>
</dbReference>
<dbReference type="OMA" id="WTTDSGR"/>
<feature type="compositionally biased region" description="Basic and acidic residues" evidence="1">
    <location>
        <begin position="234"/>
        <end position="245"/>
    </location>
</feature>
<sequence>MSSPPPPVTSYHLFRIAGHRLPPPCYSIDLFIFFTHEGPSPISLLFYQSLIPIFLPNMILWCRTSTAPRRQAHGDRSTTTGPRRQTHGDRLTTTGPRRQTHGDRLTTTGPRRQTHGDGDSPTTTTLLPLRLSFSASPCHSHTAKETLGVSELSISVPLRSSMADKTDFLHSHHHPQISRDGHGSDSSIPLSPQWLLPKPGENKTGTASGEIHTSPFPTFANRPGVGKSHGNNDQVHDIQKKDVFRPSMLDNRERWRDEERETNISVRKDRWREGDKELGDNRKVDTSSGRYYGEVRRAPSERLADSGNKDANHDQRRESKWNTRWGPDDKETDGLRDKWTDSGKDHDVPLDKGFSHLNHGKDERDTDHPRPWRSSSALNRGKVEIPYQSPTSNKLSPMSVHGRGRGENLNPTFSLGRGRGVFEGNPMNNTSIDSHSLASFSDKIDRCHEEPSSVRYSRAKLIDVYRMTDMRSSERMLDGVMLVPSLTQEEPLEPLALIAPTPEELFILKGIDKGDILSSGAPQITKDGSVGRNMVDVQSRRTKFGSREDLPVAADNYKDEATDGFKEAEYGASCARNNDVGITRESRMHGTSVHPGASWRSLSTGERLQSNSHDLRDLPADIRSRTDISWSQPQKDTTNEWSGSSANPSYSKEGPKWQVSEDPVIKRQPSGISDREQETRIHSQPSPEDLVLFYKDPQGAIQGPFTGSDIISWFEAGYFGIDLLVRLANAPQDSPFGLLGDVMPHLRAKARPPPGFSAAKQSEVNDESSKPNFTSFSKLYTGSGENTMLKNEPRFQHGSSAEAENRFIESLMSSNMGGGPLEKFGLSEGMQGYFGNSNTVPPLGTESGDNLYQLAKRIQLERQRSLPNPYSLWTGRDAASIGPKSDIHQDPAIPQSNVLSAVAENLRQQPQPPNVPSPEFMSILQGLSDRPTFAVNSGVTSWSNFSVPGGLDPHQDKLDMAHGKNFPLQTSFGVHQRLQPQNLSTLTNLHAQGFDNPSGPLIPEKLLASGLSQEPQLSALDHLGFQPAHEMFQMVSQNQAINIQDTRTIDFVNMPPVVSQDGNHISESEASIHLPHQLVENRAHQKGSDAMAPEQSDENGHRKGSDDNCLQEQAIPVGLRAEEDVAISTCEDLMSVPAEQFQSSSAVPSVGPPDNQVTRSEHLDNLKLSSVDVVDLPKIQNRSSNEPSVPKEAKVVEAREVKKASEKKSKKQKSFKAQSSDLAKTSSKTQQPKQSVPEVNKVSQVDFDMQSVKHEANPGEVGECKSDVVTVDPNSVSGGDSQISEKKNEAELSGSITQHHTQVITGQRAWKPAPGFKPKSLLEIQQEEQWRAHAQAQAQAEMTVSDISTSLGSINISTPWAGVVGNSDYKENSIDRVSSEPTVAEGYLYQKNKKGQLHDLFAGEVMGKPSERESASSDSISHVPALPVTGSLSDSIDDGNFIEAKETKRSRKKSAKAKSSGAKVSVPVAAAEIPVSSSPNEKGKNSRQTLEEKDLLPAVPSGPSLGDFVVWKGETAAPSPAPAWSTDSGKSATRTSLRDILKEQEKKVSSGQHQTPVPTPQKSASVQSNRGNGPSWSSSMSSPAKAASPVQIISHGASQSKNKVDDDLFWGPVDHPKQEPKQYVPLFPFLMSACIYFMPVSTMDNFIFLPLLSCGSSGVLDWRSDFPQLANQGGWAKKIPGKGISGGSLSREKSMGGRSAEISLSSSPASKGKRDVLTKHSEAMDFRDWCESECVRLIGTKDTSFLEFCLKQSRSEAEILLKENLGSYDRDHEFIDKFLNYKDFMPSDVLVIAFQGGKASGDASYRVYDGARDAEVGGSNANVGGGGKKKGKKGKKVSPAVLGFNVVSNRIMMGEIQTVED</sequence>
<keyword evidence="4" id="KW-1185">Reference proteome</keyword>
<feature type="region of interest" description="Disordered" evidence="1">
    <location>
        <begin position="585"/>
        <end position="687"/>
    </location>
</feature>
<feature type="compositionally biased region" description="Basic and acidic residues" evidence="1">
    <location>
        <begin position="293"/>
        <end position="370"/>
    </location>
</feature>
<evidence type="ECO:0000313" key="4">
    <source>
        <dbReference type="Proteomes" id="UP000243975"/>
    </source>
</evidence>
<feature type="compositionally biased region" description="Basic and acidic residues" evidence="1">
    <location>
        <begin position="1251"/>
        <end position="1266"/>
    </location>
</feature>
<reference evidence="3 4" key="1">
    <citation type="journal article" date="2016" name="Sci. Rep.">
        <title>The genome sequence of the outbreeding globe artichoke constructed de novo incorporating a phase-aware low-pass sequencing strategy of F1 progeny.</title>
        <authorList>
            <person name="Scaglione D."/>
            <person name="Reyes-Chin-Wo S."/>
            <person name="Acquadro A."/>
            <person name="Froenicke L."/>
            <person name="Portis E."/>
            <person name="Beitel C."/>
            <person name="Tirone M."/>
            <person name="Mauro R."/>
            <person name="Lo Monaco A."/>
            <person name="Mauromicale G."/>
            <person name="Faccioli P."/>
            <person name="Cattivelli L."/>
            <person name="Rieseberg L."/>
            <person name="Michelmore R."/>
            <person name="Lanteri S."/>
        </authorList>
    </citation>
    <scope>NUCLEOTIDE SEQUENCE [LARGE SCALE GENOMIC DNA]</scope>
    <source>
        <strain evidence="3">2C</strain>
    </source>
</reference>
<feature type="region of interest" description="Disordered" evidence="1">
    <location>
        <begin position="1179"/>
        <end position="1316"/>
    </location>
</feature>
<feature type="compositionally biased region" description="Basic and acidic residues" evidence="1">
    <location>
        <begin position="613"/>
        <end position="626"/>
    </location>
</feature>
<feature type="region of interest" description="Disordered" evidence="1">
    <location>
        <begin position="1141"/>
        <end position="1163"/>
    </location>
</feature>
<evidence type="ECO:0000256" key="1">
    <source>
        <dbReference type="SAM" id="MobiDB-lite"/>
    </source>
</evidence>
<feature type="compositionally biased region" description="Polar residues" evidence="1">
    <location>
        <begin position="1549"/>
        <end position="1572"/>
    </location>
</feature>
<gene>
    <name evidence="3" type="ORF">Ccrd_023383</name>
</gene>
<feature type="region of interest" description="Disordered" evidence="1">
    <location>
        <begin position="69"/>
        <end position="125"/>
    </location>
</feature>
<dbReference type="InterPro" id="IPR035445">
    <property type="entry name" value="GYF-like_dom_sf"/>
</dbReference>
<dbReference type="SMART" id="SM00444">
    <property type="entry name" value="GYF"/>
    <property type="match status" value="1"/>
</dbReference>
<dbReference type="PANTHER" id="PTHR47471">
    <property type="entry name" value="GYF DOMAIN-CONTAINING PROTEIN"/>
    <property type="match status" value="1"/>
</dbReference>
<feature type="domain" description="GYF" evidence="2">
    <location>
        <begin position="689"/>
        <end position="740"/>
    </location>
</feature>
<dbReference type="Pfam" id="PF02213">
    <property type="entry name" value="GYF"/>
    <property type="match status" value="1"/>
</dbReference>
<feature type="compositionally biased region" description="Polar residues" evidence="1">
    <location>
        <begin position="1525"/>
        <end position="1535"/>
    </location>
</feature>
<organism evidence="3 4">
    <name type="scientific">Cynara cardunculus var. scolymus</name>
    <name type="common">Globe artichoke</name>
    <name type="synonym">Cynara scolymus</name>
    <dbReference type="NCBI Taxonomy" id="59895"/>
    <lineage>
        <taxon>Eukaryota</taxon>
        <taxon>Viridiplantae</taxon>
        <taxon>Streptophyta</taxon>
        <taxon>Embryophyta</taxon>
        <taxon>Tracheophyta</taxon>
        <taxon>Spermatophyta</taxon>
        <taxon>Magnoliopsida</taxon>
        <taxon>eudicotyledons</taxon>
        <taxon>Gunneridae</taxon>
        <taxon>Pentapetalae</taxon>
        <taxon>asterids</taxon>
        <taxon>campanulids</taxon>
        <taxon>Asterales</taxon>
        <taxon>Asteraceae</taxon>
        <taxon>Carduoideae</taxon>
        <taxon>Cardueae</taxon>
        <taxon>Carduinae</taxon>
        <taxon>Cynara</taxon>
    </lineage>
</organism>
<dbReference type="PANTHER" id="PTHR47471:SF1">
    <property type="entry name" value="PROTEIN ESSENTIAL FOR POTEXVIRUS ACCUMULATION 1"/>
    <property type="match status" value="1"/>
</dbReference>
<feature type="compositionally biased region" description="Polar residues" evidence="1">
    <location>
        <begin position="1272"/>
        <end position="1282"/>
    </location>
</feature>
<dbReference type="SUPFAM" id="SSF55277">
    <property type="entry name" value="GYF domain"/>
    <property type="match status" value="1"/>
</dbReference>